<sequence length="348" mass="38599">MTKHHHTSRGFTLVELLVSMTILSILMLLVASIVSEVQRAWSQTSAKVSQFREARRAFDVLKNNLGQATLNPYLRYRFNNPSNPFSPFDAAGEELEGANRNPLKYIRYSELQFISGPAGQVFSGAVPDIAGHAVFFQAPLGYSGEYVNLPTALNGRGYFVQFGDDIAFRPPFIAGRIPPKHRFRLMEYAPPTEVNTIYDKAAGAEIADWYANYTEWSKPVADNVMMLVLSPKRPVIVGSTEDSRDIAPNYFYDSAAELGGPGEEQDAQSHELPPEIEIVMVVIDEGSAQRLADKFGSAKPFTYTGFNAASDTEFRADLDALEQALVDAKVNFRIFSATVSMRNSKWSS</sequence>
<dbReference type="OrthoDB" id="180984at2"/>
<dbReference type="EMBL" id="VAUV01000003">
    <property type="protein sequence ID" value="TLD71909.1"/>
    <property type="molecule type" value="Genomic_DNA"/>
</dbReference>
<dbReference type="SUPFAM" id="SSF54523">
    <property type="entry name" value="Pili subunits"/>
    <property type="match status" value="1"/>
</dbReference>
<protein>
    <submittedName>
        <fullName evidence="2">Verru_Chthon cassette protein C</fullName>
    </submittedName>
</protein>
<evidence type="ECO:0000313" key="3">
    <source>
        <dbReference type="Proteomes" id="UP000306196"/>
    </source>
</evidence>
<dbReference type="AlphaFoldDB" id="A0A5R8KJX2"/>
<dbReference type="NCBIfam" id="TIGR02532">
    <property type="entry name" value="IV_pilin_GFxxxE"/>
    <property type="match status" value="1"/>
</dbReference>
<dbReference type="Pfam" id="PF07963">
    <property type="entry name" value="N_methyl"/>
    <property type="match status" value="1"/>
</dbReference>
<comment type="caution">
    <text evidence="2">The sequence shown here is derived from an EMBL/GenBank/DDBJ whole genome shotgun (WGS) entry which is preliminary data.</text>
</comment>
<dbReference type="Proteomes" id="UP000306196">
    <property type="component" value="Unassembled WGS sequence"/>
</dbReference>
<dbReference type="RefSeq" id="WP_138084913.1">
    <property type="nucleotide sequence ID" value="NZ_VAUV01000003.1"/>
</dbReference>
<feature type="transmembrane region" description="Helical" evidence="1">
    <location>
        <begin position="12"/>
        <end position="34"/>
    </location>
</feature>
<keyword evidence="1" id="KW-0472">Membrane</keyword>
<name>A0A5R8KJX2_9BACT</name>
<organism evidence="2 3">
    <name type="scientific">Phragmitibacter flavus</name>
    <dbReference type="NCBI Taxonomy" id="2576071"/>
    <lineage>
        <taxon>Bacteria</taxon>
        <taxon>Pseudomonadati</taxon>
        <taxon>Verrucomicrobiota</taxon>
        <taxon>Verrucomicrobiia</taxon>
        <taxon>Verrucomicrobiales</taxon>
        <taxon>Verrucomicrobiaceae</taxon>
        <taxon>Phragmitibacter</taxon>
    </lineage>
</organism>
<keyword evidence="1" id="KW-1133">Transmembrane helix</keyword>
<evidence type="ECO:0000256" key="1">
    <source>
        <dbReference type="SAM" id="Phobius"/>
    </source>
</evidence>
<dbReference type="InterPro" id="IPR045584">
    <property type="entry name" value="Pilin-like"/>
</dbReference>
<dbReference type="PROSITE" id="PS00409">
    <property type="entry name" value="PROKAR_NTER_METHYL"/>
    <property type="match status" value="1"/>
</dbReference>
<dbReference type="InterPro" id="IPR012902">
    <property type="entry name" value="N_methyl_site"/>
</dbReference>
<keyword evidence="1" id="KW-0812">Transmembrane</keyword>
<dbReference type="NCBIfam" id="TIGR02599">
    <property type="entry name" value="Verru_Chthon cassette protein C"/>
    <property type="match status" value="1"/>
</dbReference>
<gene>
    <name evidence="2" type="primary">vccC</name>
    <name evidence="2" type="ORF">FEM03_04070</name>
</gene>
<proteinExistence type="predicted"/>
<keyword evidence="3" id="KW-1185">Reference proteome</keyword>
<dbReference type="InterPro" id="IPR019839">
    <property type="entry name" value="Verru/Chthon_C"/>
</dbReference>
<accession>A0A5R8KJX2</accession>
<evidence type="ECO:0000313" key="2">
    <source>
        <dbReference type="EMBL" id="TLD71909.1"/>
    </source>
</evidence>
<reference evidence="2 3" key="1">
    <citation type="submission" date="2019-05" db="EMBL/GenBank/DDBJ databases">
        <title>Verrucobacter flavum gen. nov., sp. nov. a new member of the family Verrucomicrobiaceae.</title>
        <authorList>
            <person name="Szuroczki S."/>
            <person name="Abbaszade G."/>
            <person name="Szabo A."/>
            <person name="Felfoldi T."/>
            <person name="Schumann P."/>
            <person name="Boka K."/>
            <person name="Keki Z."/>
            <person name="Toumi M."/>
            <person name="Toth E."/>
        </authorList>
    </citation>
    <scope>NUCLEOTIDE SEQUENCE [LARGE SCALE GENOMIC DNA]</scope>
    <source>
        <strain evidence="2 3">MG-N-17</strain>
    </source>
</reference>